<evidence type="ECO:0000256" key="1">
    <source>
        <dbReference type="SAM" id="MobiDB-lite"/>
    </source>
</evidence>
<proteinExistence type="predicted"/>
<protein>
    <submittedName>
        <fullName evidence="2">Uncharacterized protein</fullName>
    </submittedName>
</protein>
<dbReference type="InterPro" id="IPR043910">
    <property type="entry name" value="DUF5767"/>
</dbReference>
<feature type="region of interest" description="Disordered" evidence="1">
    <location>
        <begin position="100"/>
        <end position="148"/>
    </location>
</feature>
<name>A0A6C0EXK0_9ZZZZ</name>
<dbReference type="AlphaFoldDB" id="A0A6C0EXK0"/>
<accession>A0A6C0EXK0</accession>
<reference evidence="2" key="1">
    <citation type="journal article" date="2020" name="Nature">
        <title>Giant virus diversity and host interactions through global metagenomics.</title>
        <authorList>
            <person name="Schulz F."/>
            <person name="Roux S."/>
            <person name="Paez-Espino D."/>
            <person name="Jungbluth S."/>
            <person name="Walsh D.A."/>
            <person name="Denef V.J."/>
            <person name="McMahon K.D."/>
            <person name="Konstantinidis K.T."/>
            <person name="Eloe-Fadrosh E.A."/>
            <person name="Kyrpides N.C."/>
            <person name="Woyke T."/>
        </authorList>
    </citation>
    <scope>NUCLEOTIDE SEQUENCE</scope>
    <source>
        <strain evidence="2">GVMAG-M-3300009161-36</strain>
    </source>
</reference>
<organism evidence="2">
    <name type="scientific">viral metagenome</name>
    <dbReference type="NCBI Taxonomy" id="1070528"/>
    <lineage>
        <taxon>unclassified sequences</taxon>
        <taxon>metagenomes</taxon>
        <taxon>organismal metagenomes</taxon>
    </lineage>
</organism>
<feature type="compositionally biased region" description="Low complexity" evidence="1">
    <location>
        <begin position="473"/>
        <end position="484"/>
    </location>
</feature>
<evidence type="ECO:0000313" key="2">
    <source>
        <dbReference type="EMBL" id="QHT33492.1"/>
    </source>
</evidence>
<dbReference type="Pfam" id="PF19071">
    <property type="entry name" value="DUF5767"/>
    <property type="match status" value="1"/>
</dbReference>
<dbReference type="EMBL" id="MN738968">
    <property type="protein sequence ID" value="QHT33492.1"/>
    <property type="molecule type" value="Genomic_DNA"/>
</dbReference>
<feature type="region of interest" description="Disordered" evidence="1">
    <location>
        <begin position="345"/>
        <end position="524"/>
    </location>
</feature>
<sequence length="524" mass="57226">MADEIIELGNLSDLDNSFMGGNRGGGRGGGSKSVNFGGGLELLMNDKLKSGGGKGGGDGNIGLEDLTELEDELNELSDSVNLNKVTKNFKSDLFSGGGSIKINNYDNNDDQSDGGYSDSKFNLGGLSGPPIGGSNTSGVGASTANTDPDKKTWDGFGKFSNVPMNPDAPLDSTPQMSKEELLREKFKILQKLEELETKGIRLTKKYTMESSLLEMKGEYETHVEEREKKNSIKFQQKLLMTAITGIEFLNNKFDPFDLKLDGWSEQINENVDDYDEIFAELHEKYKSKAKMAPELKLLFQLGGSAIMLHMTNTMFKSAMPGMDDIMRQNPELMKQFTQAAVNTMSQSSPNFGNFMGDMMGGGAQQQQQQQQPPSNFNNQRPPPPPVATKGPNSIPPPRREGDISNRPDLNFGRGNMNDGVNLSDNYINPFESKSSRGAPPPLPQNPRPEMRGPSDIGNILSGLKTKSVNIGHSNSNSNSNANQQSEDKGSTISISELKDLQNDNMPSKSKRKPKSERNTISLDI</sequence>
<feature type="compositionally biased region" description="Polar residues" evidence="1">
    <location>
        <begin position="136"/>
        <end position="146"/>
    </location>
</feature>
<feature type="compositionally biased region" description="Low complexity" evidence="1">
    <location>
        <begin position="364"/>
        <end position="379"/>
    </location>
</feature>